<gene>
    <name evidence="1" type="ORF">SPARVUS_LOCUS6504311</name>
</gene>
<evidence type="ECO:0000313" key="1">
    <source>
        <dbReference type="EMBL" id="CAI9567301.1"/>
    </source>
</evidence>
<dbReference type="EMBL" id="CATNWA010014090">
    <property type="protein sequence ID" value="CAI9567301.1"/>
    <property type="molecule type" value="Genomic_DNA"/>
</dbReference>
<comment type="caution">
    <text evidence="1">The sequence shown here is derived from an EMBL/GenBank/DDBJ whole genome shotgun (WGS) entry which is preliminary data.</text>
</comment>
<reference evidence="1" key="1">
    <citation type="submission" date="2023-05" db="EMBL/GenBank/DDBJ databases">
        <authorList>
            <person name="Stuckert A."/>
        </authorList>
    </citation>
    <scope>NUCLEOTIDE SEQUENCE</scope>
</reference>
<protein>
    <submittedName>
        <fullName evidence="1">Uncharacterized protein</fullName>
    </submittedName>
</protein>
<sequence length="71" mass="8022">VVQERVAIYKRHPHLQPVRTPCECAAPAIRCPWTQQNTDRSTGPLCEVPIHVITDWPISDLMNSSKQDVTS</sequence>
<organism evidence="1 2">
    <name type="scientific">Staurois parvus</name>
    <dbReference type="NCBI Taxonomy" id="386267"/>
    <lineage>
        <taxon>Eukaryota</taxon>
        <taxon>Metazoa</taxon>
        <taxon>Chordata</taxon>
        <taxon>Craniata</taxon>
        <taxon>Vertebrata</taxon>
        <taxon>Euteleostomi</taxon>
        <taxon>Amphibia</taxon>
        <taxon>Batrachia</taxon>
        <taxon>Anura</taxon>
        <taxon>Neobatrachia</taxon>
        <taxon>Ranoidea</taxon>
        <taxon>Ranidae</taxon>
        <taxon>Staurois</taxon>
    </lineage>
</organism>
<proteinExistence type="predicted"/>
<keyword evidence="2" id="KW-1185">Reference proteome</keyword>
<name>A0ABN9D7Q2_9NEOB</name>
<feature type="non-terminal residue" evidence="1">
    <location>
        <position position="1"/>
    </location>
</feature>
<evidence type="ECO:0000313" key="2">
    <source>
        <dbReference type="Proteomes" id="UP001162483"/>
    </source>
</evidence>
<dbReference type="Proteomes" id="UP001162483">
    <property type="component" value="Unassembled WGS sequence"/>
</dbReference>
<accession>A0ABN9D7Q2</accession>